<dbReference type="STRING" id="286727.SAMN02982917_2478"/>
<dbReference type="InterPro" id="IPR036866">
    <property type="entry name" value="RibonucZ/Hydroxyglut_hydro"/>
</dbReference>
<feature type="domain" description="Metallo-beta-lactamase" evidence="1">
    <location>
        <begin position="39"/>
        <end position="252"/>
    </location>
</feature>
<dbReference type="SUPFAM" id="SSF56281">
    <property type="entry name" value="Metallo-hydrolase/oxidoreductase"/>
    <property type="match status" value="1"/>
</dbReference>
<dbReference type="OrthoDB" id="7253658at2"/>
<name>A0A1X7FC08_9PROT</name>
<gene>
    <name evidence="2" type="ORF">SAMN02982917_2478</name>
</gene>
<dbReference type="CDD" id="cd07721">
    <property type="entry name" value="yflN-like_MBL-fold"/>
    <property type="match status" value="1"/>
</dbReference>
<evidence type="ECO:0000259" key="1">
    <source>
        <dbReference type="SMART" id="SM00849"/>
    </source>
</evidence>
<dbReference type="AlphaFoldDB" id="A0A1X7FC08"/>
<evidence type="ECO:0000313" key="2">
    <source>
        <dbReference type="EMBL" id="SMF49635.1"/>
    </source>
</evidence>
<dbReference type="Gene3D" id="3.60.15.10">
    <property type="entry name" value="Ribonuclease Z/Hydroxyacylglutathione hydrolase-like"/>
    <property type="match status" value="1"/>
</dbReference>
<dbReference type="Proteomes" id="UP000192936">
    <property type="component" value="Unassembled WGS sequence"/>
</dbReference>
<dbReference type="PANTHER" id="PTHR42951:SF17">
    <property type="entry name" value="METALLO-BETA-LACTAMASE DOMAIN-CONTAINING PROTEIN"/>
    <property type="match status" value="1"/>
</dbReference>
<dbReference type="RefSeq" id="WP_085085680.1">
    <property type="nucleotide sequence ID" value="NZ_FXAK01000005.1"/>
</dbReference>
<evidence type="ECO:0000313" key="3">
    <source>
        <dbReference type="Proteomes" id="UP000192936"/>
    </source>
</evidence>
<organism evidence="2 3">
    <name type="scientific">Azospirillum oryzae</name>
    <dbReference type="NCBI Taxonomy" id="286727"/>
    <lineage>
        <taxon>Bacteria</taxon>
        <taxon>Pseudomonadati</taxon>
        <taxon>Pseudomonadota</taxon>
        <taxon>Alphaproteobacteria</taxon>
        <taxon>Rhodospirillales</taxon>
        <taxon>Azospirillaceae</taxon>
        <taxon>Azospirillum</taxon>
    </lineage>
</organism>
<dbReference type="InterPro" id="IPR001279">
    <property type="entry name" value="Metallo-B-lactamas"/>
</dbReference>
<dbReference type="PANTHER" id="PTHR42951">
    <property type="entry name" value="METALLO-BETA-LACTAMASE DOMAIN-CONTAINING"/>
    <property type="match status" value="1"/>
</dbReference>
<sequence>MATQIPLSEDSSAIDPALDALRNDHTHEIAPDIAYRRLGIVNVVFWGPPRAGDREWVLIDTGLIGTKGFIRSAAAERFGRDSRPAAIVMTHGHFDHVGTLEDLAEEWDAPVYAHPLEHPYLNGRAAYPPGDPSVGGGAMAALARLYPRKPVDVGSRLRALPEDGSVPVMPGWRWVHTPGHSVGHVSFWREQDRSMIVGDAFVTTGQESAYAVAVQRAEMHGPPMYFTVEWDKAKDSVARLAALEPELVITGHGEPMHGAEMRAALHRLADEFDSIAVPRQGIYLEKPARAEDRSAYRMA</sequence>
<accession>A0A1X7FC08</accession>
<dbReference type="Pfam" id="PF00753">
    <property type="entry name" value="Lactamase_B"/>
    <property type="match status" value="1"/>
</dbReference>
<reference evidence="2 3" key="1">
    <citation type="submission" date="2017-04" db="EMBL/GenBank/DDBJ databases">
        <authorList>
            <person name="Afonso C.L."/>
            <person name="Miller P.J."/>
            <person name="Scott M.A."/>
            <person name="Spackman E."/>
            <person name="Goraichik I."/>
            <person name="Dimitrov K.M."/>
            <person name="Suarez D.L."/>
            <person name="Swayne D.E."/>
        </authorList>
    </citation>
    <scope>NUCLEOTIDE SEQUENCE [LARGE SCALE GENOMIC DNA]</scope>
    <source>
        <strain evidence="2 3">A2P</strain>
    </source>
</reference>
<dbReference type="InterPro" id="IPR050855">
    <property type="entry name" value="NDM-1-like"/>
</dbReference>
<proteinExistence type="predicted"/>
<dbReference type="SMART" id="SM00849">
    <property type="entry name" value="Lactamase_B"/>
    <property type="match status" value="1"/>
</dbReference>
<dbReference type="EMBL" id="FXAK01000005">
    <property type="protein sequence ID" value="SMF49635.1"/>
    <property type="molecule type" value="Genomic_DNA"/>
</dbReference>
<protein>
    <submittedName>
        <fullName evidence="2">Glyoxylase, beta-lactamase superfamily II</fullName>
    </submittedName>
</protein>